<keyword evidence="2" id="KW-0812">Transmembrane</keyword>
<sequence length="154" mass="16842">MDISKILLWIVGGLATISLIGNLMNRSRADKAWGQEPLKRRNPAFGWQFWPYPLLEAKTVSAVGERYTQFRNQSDNVTTEPSTVWTGPRVDGWTGGDSWASPTGTVYDVGVSPDGTPVVMADSYRTEVINGVTVGRSRNRRARATGAIPGGYLP</sequence>
<proteinExistence type="predicted"/>
<comment type="caution">
    <text evidence="3">The sequence shown here is derived from an EMBL/GenBank/DDBJ whole genome shotgun (WGS) entry which is preliminary data.</text>
</comment>
<keyword evidence="2" id="KW-0472">Membrane</keyword>
<feature type="transmembrane region" description="Helical" evidence="2">
    <location>
        <begin position="6"/>
        <end position="24"/>
    </location>
</feature>
<feature type="region of interest" description="Disordered" evidence="1">
    <location>
        <begin position="74"/>
        <end position="97"/>
    </location>
</feature>
<dbReference type="AlphaFoldDB" id="A0A2V0RNK9"/>
<evidence type="ECO:0000256" key="1">
    <source>
        <dbReference type="SAM" id="MobiDB-lite"/>
    </source>
</evidence>
<dbReference type="EMBL" id="BDQE01000121">
    <property type="protein sequence ID" value="GBH22830.1"/>
    <property type="molecule type" value="Genomic_RNA"/>
</dbReference>
<organism evidence="3">
    <name type="scientific">viral metagenome</name>
    <dbReference type="NCBI Taxonomy" id="1070528"/>
    <lineage>
        <taxon>unclassified sequences</taxon>
        <taxon>metagenomes</taxon>
        <taxon>organismal metagenomes</taxon>
    </lineage>
</organism>
<keyword evidence="2" id="KW-1133">Transmembrane helix</keyword>
<protein>
    <submittedName>
        <fullName evidence="3">Uncharacterized protein</fullName>
    </submittedName>
</protein>
<feature type="compositionally biased region" description="Polar residues" evidence="1">
    <location>
        <begin position="74"/>
        <end position="85"/>
    </location>
</feature>
<accession>A0A2V0RNK9</accession>
<evidence type="ECO:0000256" key="2">
    <source>
        <dbReference type="SAM" id="Phobius"/>
    </source>
</evidence>
<evidence type="ECO:0000313" key="3">
    <source>
        <dbReference type="EMBL" id="GBH22830.1"/>
    </source>
</evidence>
<reference evidence="3" key="1">
    <citation type="submission" date="2017-04" db="EMBL/GenBank/DDBJ databases">
        <title>Unveiling RNA virosphere associated with marine microorganisms.</title>
        <authorList>
            <person name="Urayama S."/>
            <person name="Takaki Y."/>
            <person name="Nishi S."/>
            <person name="Yoshida Y."/>
            <person name="Deguchi S."/>
            <person name="Takai K."/>
            <person name="Nunoura T."/>
        </authorList>
    </citation>
    <scope>NUCLEOTIDE SEQUENCE</scope>
</reference>
<name>A0A2V0RNK9_9ZZZZ</name>